<name>A0ABQ8URY1_9EUKA</name>
<protein>
    <submittedName>
        <fullName evidence="4">DUF218 domain</fullName>
    </submittedName>
</protein>
<reference evidence="4" key="1">
    <citation type="journal article" date="2022" name="bioRxiv">
        <title>Genomics of Preaxostyla Flagellates Illuminates Evolutionary Transitions and the Path Towards Mitochondrial Loss.</title>
        <authorList>
            <person name="Novak L.V.F."/>
            <person name="Treitli S.C."/>
            <person name="Pyrih J."/>
            <person name="Halakuc P."/>
            <person name="Pipaliya S.V."/>
            <person name="Vacek V."/>
            <person name="Brzon O."/>
            <person name="Soukal P."/>
            <person name="Eme L."/>
            <person name="Dacks J.B."/>
            <person name="Karnkowska A."/>
            <person name="Elias M."/>
            <person name="Hampl V."/>
        </authorList>
    </citation>
    <scope>NUCLEOTIDE SEQUENCE</scope>
    <source>
        <strain evidence="4">RCP-MX</strain>
    </source>
</reference>
<feature type="domain" description="DUF218" evidence="3">
    <location>
        <begin position="67"/>
        <end position="211"/>
    </location>
</feature>
<feature type="compositionally biased region" description="Pro residues" evidence="1">
    <location>
        <begin position="34"/>
        <end position="63"/>
    </location>
</feature>
<evidence type="ECO:0000259" key="3">
    <source>
        <dbReference type="Pfam" id="PF02698"/>
    </source>
</evidence>
<keyword evidence="5" id="KW-1185">Reference proteome</keyword>
<feature type="signal peptide" evidence="2">
    <location>
        <begin position="1"/>
        <end position="24"/>
    </location>
</feature>
<dbReference type="InterPro" id="IPR003848">
    <property type="entry name" value="DUF218"/>
</dbReference>
<keyword evidence="2" id="KW-0732">Signal</keyword>
<dbReference type="Gene3D" id="3.40.50.620">
    <property type="entry name" value="HUPs"/>
    <property type="match status" value="1"/>
</dbReference>
<sequence length="578" mass="64765">MLRLTARWRLVLILILSIVGIKLCFDYTRTPQPSVSPPDSPPITDPEPTPTAPAVPPPPPPPARTHAIVVLGCNTRSPMTARVAKAAELYHSWKAIPGVTPLLILTGGKKYGGDQDSEAQWMKDQVLQEEVPEDAILLEDRATNTAENALFVKNMLDERKITRLTVITSEFHVDRSRFVFYAVFGARHAGYTIDFVATPTQPASLRNQFIQQETGLYPSSQNDLLKLGLLSGSGAERLPGEPLGETPDKTTKGSTPSGYHPFRNAPRWMLIEDEILGAAEIAAMTGGQVPPGDWPDLLGEQTVVVGGPRPTALAEYEEPLMKIRSVADYGSNYGFFSTQLASMMQQQGLVFSMEGEALGEYNGALRWHREHIKSKGLKNNYICETFFDQTMFHAMRRQRLMFDVQFSLSVFHWLEMPTQESFETALADHLSNARVTFIELPQFRHYEGSERQHHWWLVNIWYEGAKSVVDVVLWLEGAERASPPINYGISHLPYFFVVSRVAEKAHLHVAIRVLGTNLHENKTVRQVLRVDLLSPPAQGTRWSDYQTPTRLPDPAMVDQSPVPAEVKLAAIYKCKNFQ</sequence>
<dbReference type="PANTHER" id="PTHR30336">
    <property type="entry name" value="INNER MEMBRANE PROTEIN, PROBABLE PERMEASE"/>
    <property type="match status" value="1"/>
</dbReference>
<feature type="chain" id="PRO_5045278473" evidence="2">
    <location>
        <begin position="25"/>
        <end position="578"/>
    </location>
</feature>
<comment type="caution">
    <text evidence="4">The sequence shown here is derived from an EMBL/GenBank/DDBJ whole genome shotgun (WGS) entry which is preliminary data.</text>
</comment>
<evidence type="ECO:0000256" key="2">
    <source>
        <dbReference type="SAM" id="SignalP"/>
    </source>
</evidence>
<proteinExistence type="predicted"/>
<dbReference type="CDD" id="cd06259">
    <property type="entry name" value="YdcF-like"/>
    <property type="match status" value="1"/>
</dbReference>
<gene>
    <name evidence="4" type="ORF">PAPYR_1588</name>
</gene>
<feature type="region of interest" description="Disordered" evidence="1">
    <location>
        <begin position="31"/>
        <end position="64"/>
    </location>
</feature>
<feature type="region of interest" description="Disordered" evidence="1">
    <location>
        <begin position="236"/>
        <end position="258"/>
    </location>
</feature>
<dbReference type="EMBL" id="JAPMOS010000005">
    <property type="protein sequence ID" value="KAJ4461893.1"/>
    <property type="molecule type" value="Genomic_DNA"/>
</dbReference>
<evidence type="ECO:0000313" key="4">
    <source>
        <dbReference type="EMBL" id="KAJ4461893.1"/>
    </source>
</evidence>
<dbReference type="InterPro" id="IPR051599">
    <property type="entry name" value="Cell_Envelope_Assoc"/>
</dbReference>
<accession>A0ABQ8URY1</accession>
<dbReference type="PANTHER" id="PTHR30336:SF20">
    <property type="entry name" value="DUF218 DOMAIN-CONTAINING PROTEIN"/>
    <property type="match status" value="1"/>
</dbReference>
<evidence type="ECO:0000256" key="1">
    <source>
        <dbReference type="SAM" id="MobiDB-lite"/>
    </source>
</evidence>
<evidence type="ECO:0000313" key="5">
    <source>
        <dbReference type="Proteomes" id="UP001141327"/>
    </source>
</evidence>
<dbReference type="InterPro" id="IPR014729">
    <property type="entry name" value="Rossmann-like_a/b/a_fold"/>
</dbReference>
<organism evidence="4 5">
    <name type="scientific">Paratrimastix pyriformis</name>
    <dbReference type="NCBI Taxonomy" id="342808"/>
    <lineage>
        <taxon>Eukaryota</taxon>
        <taxon>Metamonada</taxon>
        <taxon>Preaxostyla</taxon>
        <taxon>Paratrimastigidae</taxon>
        <taxon>Paratrimastix</taxon>
    </lineage>
</organism>
<dbReference type="Proteomes" id="UP001141327">
    <property type="component" value="Unassembled WGS sequence"/>
</dbReference>
<dbReference type="Pfam" id="PF02698">
    <property type="entry name" value="DUF218"/>
    <property type="match status" value="1"/>
</dbReference>